<comment type="similarity">
    <text evidence="2">Belongs to the bHLH protein family.</text>
</comment>
<dbReference type="InterPro" id="IPR011598">
    <property type="entry name" value="bHLH_dom"/>
</dbReference>
<dbReference type="AlphaFoldDB" id="A0A368QN10"/>
<dbReference type="PROSITE" id="PS50888">
    <property type="entry name" value="BHLH"/>
    <property type="match status" value="1"/>
</dbReference>
<feature type="region of interest" description="Disordered" evidence="7">
    <location>
        <begin position="49"/>
        <end position="80"/>
    </location>
</feature>
<evidence type="ECO:0000256" key="3">
    <source>
        <dbReference type="ARBA" id="ARBA00023015"/>
    </source>
</evidence>
<evidence type="ECO:0000256" key="4">
    <source>
        <dbReference type="ARBA" id="ARBA00023125"/>
    </source>
</evidence>
<accession>A0A368QN10</accession>
<feature type="region of interest" description="Disordered" evidence="7">
    <location>
        <begin position="101"/>
        <end position="153"/>
    </location>
</feature>
<dbReference type="GO" id="GO:0003677">
    <property type="term" value="F:DNA binding"/>
    <property type="evidence" value="ECO:0007669"/>
    <property type="project" value="UniProtKB-KW"/>
</dbReference>
<comment type="subcellular location">
    <subcellularLocation>
        <location evidence="1">Nucleus</location>
    </subcellularLocation>
</comment>
<dbReference type="STRING" id="4555.A0A368QN10"/>
<dbReference type="FunFam" id="4.10.280.10:FF:000145">
    <property type="entry name" value="Helix-loop-helix DNA-binding domain containing protein, expressed"/>
    <property type="match status" value="1"/>
</dbReference>
<gene>
    <name evidence="9" type="ORF">SETIT_3G377000v2</name>
</gene>
<dbReference type="InterPro" id="IPR047265">
    <property type="entry name" value="PIF1-like_bHLH"/>
</dbReference>
<feature type="compositionally biased region" description="Basic and acidic residues" evidence="7">
    <location>
        <begin position="126"/>
        <end position="143"/>
    </location>
</feature>
<evidence type="ECO:0000256" key="2">
    <source>
        <dbReference type="ARBA" id="ARBA00005510"/>
    </source>
</evidence>
<evidence type="ECO:0000256" key="5">
    <source>
        <dbReference type="ARBA" id="ARBA00023163"/>
    </source>
</evidence>
<evidence type="ECO:0000313" key="9">
    <source>
        <dbReference type="EMBL" id="RCV19356.1"/>
    </source>
</evidence>
<keyword evidence="4" id="KW-0238">DNA-binding</keyword>
<dbReference type="GO" id="GO:0005634">
    <property type="term" value="C:nucleus"/>
    <property type="evidence" value="ECO:0007669"/>
    <property type="project" value="UniProtKB-SubCell"/>
</dbReference>
<name>A0A368QN10_SETIT</name>
<proteinExistence type="inferred from homology"/>
<dbReference type="CDD" id="cd11445">
    <property type="entry name" value="bHLH_AtPIF_like"/>
    <property type="match status" value="1"/>
</dbReference>
<keyword evidence="5" id="KW-0804">Transcription</keyword>
<reference evidence="9" key="1">
    <citation type="journal article" date="2012" name="Nat. Biotechnol.">
        <title>Reference genome sequence of the model plant Setaria.</title>
        <authorList>
            <person name="Bennetzen J.L."/>
            <person name="Schmutz J."/>
            <person name="Wang H."/>
            <person name="Percifield R."/>
            <person name="Hawkins J."/>
            <person name="Pontaroli A.C."/>
            <person name="Estep M."/>
            <person name="Feng L."/>
            <person name="Vaughn J.N."/>
            <person name="Grimwood J."/>
            <person name="Jenkins J."/>
            <person name="Barry K."/>
            <person name="Lindquist E."/>
            <person name="Hellsten U."/>
            <person name="Deshpande S."/>
            <person name="Wang X."/>
            <person name="Wu X."/>
            <person name="Mitros T."/>
            <person name="Triplett J."/>
            <person name="Yang X."/>
            <person name="Ye C.Y."/>
            <person name="Mauro-Herrera M."/>
            <person name="Wang L."/>
            <person name="Li P."/>
            <person name="Sharma M."/>
            <person name="Sharma R."/>
            <person name="Ronald P.C."/>
            <person name="Panaud O."/>
            <person name="Kellogg E.A."/>
            <person name="Brutnell T.P."/>
            <person name="Doust A.N."/>
            <person name="Tuskan G.A."/>
            <person name="Rokhsar D."/>
            <person name="Devos K.M."/>
        </authorList>
    </citation>
    <scope>NUCLEOTIDE SEQUENCE [LARGE SCALE GENOMIC DNA]</scope>
    <source>
        <strain evidence="9">Yugu1</strain>
    </source>
</reference>
<dbReference type="InterPro" id="IPR036638">
    <property type="entry name" value="HLH_DNA-bd_sf"/>
</dbReference>
<dbReference type="SMART" id="SM00353">
    <property type="entry name" value="HLH"/>
    <property type="match status" value="1"/>
</dbReference>
<dbReference type="SUPFAM" id="SSF47459">
    <property type="entry name" value="HLH, helix-loop-helix DNA-binding domain"/>
    <property type="match status" value="1"/>
</dbReference>
<feature type="domain" description="BHLH" evidence="8">
    <location>
        <begin position="177"/>
        <end position="226"/>
    </location>
</feature>
<sequence length="339" mass="35639">MLPDMEMTMNSQGSGLAHYYCPGSGGAGAEGFLGMFGDRHSSGDLFDLVRQGGAGGGSGMDDDVQPSHLPSSSAAPPPSEHEMAAWLYTIVRGDELVFTGHDGHPGDLAGHAAAVDDQQAAPVKEAASDKREKVDDQQAADHKREHKLHKTEEKFRAEDSASFWLRKKITGGARKSHNAETHNLTEKRRRCKINEKFKTLQQLVPGCDKSNQVSTLDQTIQYIKSLQQQIQAMSSGCGVKPTAVYPVVAAPPAAAASGLITPAAAAAAPGVLVRGHAQVLLAPPPAMVPFGALLPLVHHHQYPAAMASAPMLYPAAAAAAPNVSVGSARSSRLQDSHSA</sequence>
<dbReference type="EMBL" id="CM003530">
    <property type="protein sequence ID" value="RCV19356.1"/>
    <property type="molecule type" value="Genomic_DNA"/>
</dbReference>
<organism evidence="9">
    <name type="scientific">Setaria italica</name>
    <name type="common">Foxtail millet</name>
    <name type="synonym">Panicum italicum</name>
    <dbReference type="NCBI Taxonomy" id="4555"/>
    <lineage>
        <taxon>Eukaryota</taxon>
        <taxon>Viridiplantae</taxon>
        <taxon>Streptophyta</taxon>
        <taxon>Embryophyta</taxon>
        <taxon>Tracheophyta</taxon>
        <taxon>Spermatophyta</taxon>
        <taxon>Magnoliopsida</taxon>
        <taxon>Liliopsida</taxon>
        <taxon>Poales</taxon>
        <taxon>Poaceae</taxon>
        <taxon>PACMAD clade</taxon>
        <taxon>Panicoideae</taxon>
        <taxon>Panicodae</taxon>
        <taxon>Paniceae</taxon>
        <taxon>Cenchrinae</taxon>
        <taxon>Setaria</taxon>
    </lineage>
</organism>
<dbReference type="Gene3D" id="4.10.280.10">
    <property type="entry name" value="Helix-loop-helix DNA-binding domain"/>
    <property type="match status" value="1"/>
</dbReference>
<dbReference type="OrthoDB" id="695860at2759"/>
<feature type="compositionally biased region" description="Low complexity" evidence="7">
    <location>
        <begin position="112"/>
        <end position="123"/>
    </location>
</feature>
<dbReference type="GO" id="GO:0046983">
    <property type="term" value="F:protein dimerization activity"/>
    <property type="evidence" value="ECO:0007669"/>
    <property type="project" value="InterPro"/>
</dbReference>
<dbReference type="Pfam" id="PF00010">
    <property type="entry name" value="HLH"/>
    <property type="match status" value="1"/>
</dbReference>
<evidence type="ECO:0000256" key="1">
    <source>
        <dbReference type="ARBA" id="ARBA00004123"/>
    </source>
</evidence>
<keyword evidence="3" id="KW-0805">Transcription regulation</keyword>
<keyword evidence="6" id="KW-0539">Nucleus</keyword>
<evidence type="ECO:0000256" key="7">
    <source>
        <dbReference type="SAM" id="MobiDB-lite"/>
    </source>
</evidence>
<protein>
    <recommendedName>
        <fullName evidence="8">BHLH domain-containing protein</fullName>
    </recommendedName>
</protein>
<dbReference type="InterPro" id="IPR031066">
    <property type="entry name" value="bHLH_ALC-like_plant"/>
</dbReference>
<dbReference type="PANTHER" id="PTHR45855">
    <property type="entry name" value="TRANSCRIPTION FACTOR PIF1-RELATED"/>
    <property type="match status" value="1"/>
</dbReference>
<evidence type="ECO:0000256" key="6">
    <source>
        <dbReference type="ARBA" id="ARBA00023242"/>
    </source>
</evidence>
<dbReference type="PANTHER" id="PTHR45855:SF24">
    <property type="entry name" value="HELIX-LOOP-HELIX DNA-BINDING DOMAIN CONTAINING PROTEIN, EXPRESSED"/>
    <property type="match status" value="1"/>
</dbReference>
<reference evidence="9" key="2">
    <citation type="submission" date="2015-07" db="EMBL/GenBank/DDBJ databases">
        <authorList>
            <person name="Noorani M."/>
        </authorList>
    </citation>
    <scope>NUCLEOTIDE SEQUENCE</scope>
    <source>
        <strain evidence="9">Yugu1</strain>
    </source>
</reference>
<evidence type="ECO:0000259" key="8">
    <source>
        <dbReference type="PROSITE" id="PS50888"/>
    </source>
</evidence>